<evidence type="ECO:0000313" key="2">
    <source>
        <dbReference type="EMBL" id="MQR26028.1"/>
    </source>
</evidence>
<evidence type="ECO:0000256" key="1">
    <source>
        <dbReference type="SAM" id="Phobius"/>
    </source>
</evidence>
<dbReference type="EMBL" id="WIPA01000001">
    <property type="protein sequence ID" value="MQR26028.1"/>
    <property type="molecule type" value="Genomic_DNA"/>
</dbReference>
<feature type="transmembrane region" description="Helical" evidence="1">
    <location>
        <begin position="138"/>
        <end position="157"/>
    </location>
</feature>
<feature type="transmembrane region" description="Helical" evidence="1">
    <location>
        <begin position="54"/>
        <end position="74"/>
    </location>
</feature>
<reference evidence="2 3" key="1">
    <citation type="submission" date="2019-10" db="EMBL/GenBank/DDBJ databases">
        <title>WGS of Leuconostoc mesenteroides.</title>
        <authorList>
            <person name="Melo Bolivar J."/>
            <person name="Marino-Ramirez L."/>
            <person name="Villamil Diaz L.M."/>
        </authorList>
    </citation>
    <scope>NUCLEOTIDE SEQUENCE [LARGE SCALE GENOMIC DNA]</scope>
    <source>
        <strain evidence="2 3">M11</strain>
    </source>
</reference>
<keyword evidence="1" id="KW-1133">Transmembrane helix</keyword>
<dbReference type="RefSeq" id="WP_059442017.1">
    <property type="nucleotide sequence ID" value="NZ_BCMP01000005.1"/>
</dbReference>
<keyword evidence="1" id="KW-0472">Membrane</keyword>
<evidence type="ECO:0000313" key="3">
    <source>
        <dbReference type="Proteomes" id="UP000469952"/>
    </source>
</evidence>
<comment type="caution">
    <text evidence="2">The sequence shown here is derived from an EMBL/GenBank/DDBJ whole genome shotgun (WGS) entry which is preliminary data.</text>
</comment>
<dbReference type="AlphaFoldDB" id="A0A843Z0M8"/>
<feature type="transmembrane region" description="Helical" evidence="1">
    <location>
        <begin position="107"/>
        <end position="126"/>
    </location>
</feature>
<feature type="transmembrane region" description="Helical" evidence="1">
    <location>
        <begin position="31"/>
        <end position="48"/>
    </location>
</feature>
<protein>
    <submittedName>
        <fullName evidence="2">Uncharacterized protein</fullName>
    </submittedName>
</protein>
<proteinExistence type="predicted"/>
<keyword evidence="1" id="KW-0812">Transmembrane</keyword>
<feature type="transmembrane region" description="Helical" evidence="1">
    <location>
        <begin position="169"/>
        <end position="190"/>
    </location>
</feature>
<organism evidence="2 3">
    <name type="scientific">Leuconostoc mesenteroides</name>
    <dbReference type="NCBI Taxonomy" id="1245"/>
    <lineage>
        <taxon>Bacteria</taxon>
        <taxon>Bacillati</taxon>
        <taxon>Bacillota</taxon>
        <taxon>Bacilli</taxon>
        <taxon>Lactobacillales</taxon>
        <taxon>Lactobacillaceae</taxon>
        <taxon>Leuconostoc</taxon>
    </lineage>
</organism>
<sequence length="231" mass="26284">MQLIKKITTKFNDIIDHHNLRHHISEKSDRVVLYNAASTISNLVFALIKLTIGIFFLSLWFLIFGGYYIILLAIRSYFLWRYRQIRVSNINPLEREKIEIRYLREGGILYGLLGMALVTLSVYMYIVNEPQRYNQSIVLLIALIGFTKIVTSIVGWIKARHFRSPIITYLKSLNLADGLVAIVMTQYALLSYENSPSASSSTGLFGAAIGIFLIIVGLVITLRAHIKSISR</sequence>
<gene>
    <name evidence="2" type="ORF">GFV13_01770</name>
</gene>
<name>A0A843Z0M8_LEUME</name>
<feature type="transmembrane region" description="Helical" evidence="1">
    <location>
        <begin position="202"/>
        <end position="222"/>
    </location>
</feature>
<accession>A0A843Z0M8</accession>
<dbReference type="Proteomes" id="UP000469952">
    <property type="component" value="Unassembled WGS sequence"/>
</dbReference>